<name>A0AB39XNU7_9BRAD</name>
<dbReference type="AlphaFoldDB" id="A0AB39XNU7"/>
<dbReference type="RefSeq" id="WP_369722482.1">
    <property type="nucleotide sequence ID" value="NZ_CP165734.1"/>
</dbReference>
<reference evidence="1" key="1">
    <citation type="submission" date="2024-08" db="EMBL/GenBank/DDBJ databases">
        <authorList>
            <person name="Chaddad Z."/>
            <person name="Lamrabet M."/>
            <person name="Bouhnik O."/>
            <person name="Alami S."/>
            <person name="Wipf D."/>
            <person name="Courty P.E."/>
            <person name="Missbah El Idrissi M."/>
        </authorList>
    </citation>
    <scope>NUCLEOTIDE SEQUENCE</scope>
    <source>
        <strain evidence="1">LLZ17</strain>
    </source>
</reference>
<dbReference type="EMBL" id="CP165734">
    <property type="protein sequence ID" value="XDV58012.1"/>
    <property type="molecule type" value="Genomic_DNA"/>
</dbReference>
<accession>A0AB39XNU7</accession>
<gene>
    <name evidence="1" type="ORF">AB8Z38_00050</name>
</gene>
<evidence type="ECO:0000313" key="1">
    <source>
        <dbReference type="EMBL" id="XDV58012.1"/>
    </source>
</evidence>
<proteinExistence type="predicted"/>
<organism evidence="1">
    <name type="scientific">Bradyrhizobium sp. LLZ17</name>
    <dbReference type="NCBI Taxonomy" id="3239388"/>
    <lineage>
        <taxon>Bacteria</taxon>
        <taxon>Pseudomonadati</taxon>
        <taxon>Pseudomonadota</taxon>
        <taxon>Alphaproteobacteria</taxon>
        <taxon>Hyphomicrobiales</taxon>
        <taxon>Nitrobacteraceae</taxon>
        <taxon>Bradyrhizobium</taxon>
    </lineage>
</organism>
<protein>
    <submittedName>
        <fullName evidence="1">Uncharacterized protein</fullName>
    </submittedName>
</protein>
<sequence length="51" mass="5293">MGPLPPGYELVTMYTAGITERAAHPKQAAALVALLAGADQRGLRQRVGFAG</sequence>